<dbReference type="EMBL" id="PJCH01000005">
    <property type="protein sequence ID" value="PQA88475.1"/>
    <property type="molecule type" value="Genomic_DNA"/>
</dbReference>
<evidence type="ECO:0000256" key="1">
    <source>
        <dbReference type="SAM" id="Phobius"/>
    </source>
</evidence>
<dbReference type="SMART" id="SM00052">
    <property type="entry name" value="EAL"/>
    <property type="match status" value="1"/>
</dbReference>
<proteinExistence type="predicted"/>
<keyword evidence="1" id="KW-0812">Transmembrane</keyword>
<gene>
    <name evidence="3" type="ORF">CW354_09300</name>
</gene>
<protein>
    <recommendedName>
        <fullName evidence="2">EAL domain-containing protein</fullName>
    </recommendedName>
</protein>
<dbReference type="InterPro" id="IPR035919">
    <property type="entry name" value="EAL_sf"/>
</dbReference>
<feature type="transmembrane region" description="Helical" evidence="1">
    <location>
        <begin position="29"/>
        <end position="53"/>
    </location>
</feature>
<dbReference type="SUPFAM" id="SSF141868">
    <property type="entry name" value="EAL domain-like"/>
    <property type="match status" value="1"/>
</dbReference>
<accession>A0A2S7K7K0</accession>
<evidence type="ECO:0000259" key="2">
    <source>
        <dbReference type="PROSITE" id="PS50883"/>
    </source>
</evidence>
<keyword evidence="1" id="KW-1133">Transmembrane helix</keyword>
<sequence>MSGARRKSGAAQKERRGASMNLRQKSSRYCAAVLFCAGIAGAFLVLATIRSGFRPDFEIWLAAALVVSLILHARAGFALSNAQQELELLRGLVKKFSPSHAKAPPSLKFEPVENVGKDDAVILDEVKDAIENDRIDLYLQPIVSLPQRKTRCFEAFSRLRRADGGVLRPSDYIDAAERANRIGVVDNMILLRAVQSLRQLGPESAQYRMFCNISPATIFDQDFFTRFTDYLDANHDLAQRLVFEFTYPAVEMMHDRVKKNMKAVADRGFAFSVDHIRRFDLNWAALRERNFRFVKAPGSLLLAESAKGDVGRARIKAFKTALRENDIDLIVEKVEYETQMPEILSLGIDYGQGALFGAPRFAADYVGSADPGKEPEPALPSFAAAS</sequence>
<dbReference type="PANTHER" id="PTHR33121:SF79">
    <property type="entry name" value="CYCLIC DI-GMP PHOSPHODIESTERASE PDED-RELATED"/>
    <property type="match status" value="1"/>
</dbReference>
<feature type="domain" description="EAL" evidence="2">
    <location>
        <begin position="119"/>
        <end position="373"/>
    </location>
</feature>
<dbReference type="OrthoDB" id="7178689at2"/>
<evidence type="ECO:0000313" key="4">
    <source>
        <dbReference type="Proteomes" id="UP000239504"/>
    </source>
</evidence>
<keyword evidence="1" id="KW-0472">Membrane</keyword>
<dbReference type="InterPro" id="IPR050706">
    <property type="entry name" value="Cyclic-di-GMP_PDE-like"/>
</dbReference>
<dbReference type="Pfam" id="PF00563">
    <property type="entry name" value="EAL"/>
    <property type="match status" value="1"/>
</dbReference>
<name>A0A2S7K7K0_9PROT</name>
<dbReference type="CDD" id="cd01948">
    <property type="entry name" value="EAL"/>
    <property type="match status" value="1"/>
</dbReference>
<dbReference type="Proteomes" id="UP000239504">
    <property type="component" value="Unassembled WGS sequence"/>
</dbReference>
<comment type="caution">
    <text evidence="3">The sequence shown here is derived from an EMBL/GenBank/DDBJ whole genome shotgun (WGS) entry which is preliminary data.</text>
</comment>
<evidence type="ECO:0000313" key="3">
    <source>
        <dbReference type="EMBL" id="PQA88475.1"/>
    </source>
</evidence>
<dbReference type="Gene3D" id="3.20.20.450">
    <property type="entry name" value="EAL domain"/>
    <property type="match status" value="1"/>
</dbReference>
<organism evidence="3 4">
    <name type="scientific">Hyphococcus luteus</name>
    <dbReference type="NCBI Taxonomy" id="2058213"/>
    <lineage>
        <taxon>Bacteria</taxon>
        <taxon>Pseudomonadati</taxon>
        <taxon>Pseudomonadota</taxon>
        <taxon>Alphaproteobacteria</taxon>
        <taxon>Parvularculales</taxon>
        <taxon>Parvularculaceae</taxon>
        <taxon>Hyphococcus</taxon>
    </lineage>
</organism>
<dbReference type="PANTHER" id="PTHR33121">
    <property type="entry name" value="CYCLIC DI-GMP PHOSPHODIESTERASE PDEF"/>
    <property type="match status" value="1"/>
</dbReference>
<dbReference type="AlphaFoldDB" id="A0A2S7K7K0"/>
<reference evidence="3 4" key="1">
    <citation type="submission" date="2017-12" db="EMBL/GenBank/DDBJ databases">
        <authorList>
            <person name="Hurst M.R.H."/>
        </authorList>
    </citation>
    <scope>NUCLEOTIDE SEQUENCE [LARGE SCALE GENOMIC DNA]</scope>
    <source>
        <strain evidence="3 4">SY-3-19</strain>
    </source>
</reference>
<keyword evidence="4" id="KW-1185">Reference proteome</keyword>
<dbReference type="PROSITE" id="PS50883">
    <property type="entry name" value="EAL"/>
    <property type="match status" value="1"/>
</dbReference>
<dbReference type="GO" id="GO:0071111">
    <property type="term" value="F:cyclic-guanylate-specific phosphodiesterase activity"/>
    <property type="evidence" value="ECO:0007669"/>
    <property type="project" value="InterPro"/>
</dbReference>
<dbReference type="InterPro" id="IPR001633">
    <property type="entry name" value="EAL_dom"/>
</dbReference>